<gene>
    <name evidence="2" type="ORF">AXG93_3661s1440</name>
</gene>
<name>A0A176VJJ4_MARPO</name>
<dbReference type="EMBL" id="LVLJ01003529">
    <property type="protein sequence ID" value="OAE21119.1"/>
    <property type="molecule type" value="Genomic_DNA"/>
</dbReference>
<dbReference type="AlphaFoldDB" id="A0A176VJJ4"/>
<accession>A0A176VJJ4</accession>
<organism evidence="2 3">
    <name type="scientific">Marchantia polymorpha subsp. ruderalis</name>
    <dbReference type="NCBI Taxonomy" id="1480154"/>
    <lineage>
        <taxon>Eukaryota</taxon>
        <taxon>Viridiplantae</taxon>
        <taxon>Streptophyta</taxon>
        <taxon>Embryophyta</taxon>
        <taxon>Marchantiophyta</taxon>
        <taxon>Marchantiopsida</taxon>
        <taxon>Marchantiidae</taxon>
        <taxon>Marchantiales</taxon>
        <taxon>Marchantiaceae</taxon>
        <taxon>Marchantia</taxon>
    </lineage>
</organism>
<keyword evidence="3" id="KW-1185">Reference proteome</keyword>
<evidence type="ECO:0000313" key="3">
    <source>
        <dbReference type="Proteomes" id="UP000077202"/>
    </source>
</evidence>
<feature type="compositionally biased region" description="Basic and acidic residues" evidence="1">
    <location>
        <begin position="137"/>
        <end position="148"/>
    </location>
</feature>
<proteinExistence type="predicted"/>
<feature type="region of interest" description="Disordered" evidence="1">
    <location>
        <begin position="117"/>
        <end position="148"/>
    </location>
</feature>
<reference evidence="2" key="1">
    <citation type="submission" date="2016-03" db="EMBL/GenBank/DDBJ databases">
        <title>Mechanisms controlling the formation of the plant cell surface in tip-growing cells are functionally conserved among land plants.</title>
        <authorList>
            <person name="Honkanen S."/>
            <person name="Jones V.A."/>
            <person name="Morieri G."/>
            <person name="Champion C."/>
            <person name="Hetherington A.J."/>
            <person name="Kelly S."/>
            <person name="Saint-Marcoux D."/>
            <person name="Proust H."/>
            <person name="Prescott H."/>
            <person name="Dolan L."/>
        </authorList>
    </citation>
    <scope>NUCLEOTIDE SEQUENCE [LARGE SCALE GENOMIC DNA]</scope>
    <source>
        <tissue evidence="2">Whole gametophyte</tissue>
    </source>
</reference>
<comment type="caution">
    <text evidence="2">The sequence shown here is derived from an EMBL/GenBank/DDBJ whole genome shotgun (WGS) entry which is preliminary data.</text>
</comment>
<sequence>MERKRFAYCLAVSAALILLFGRLDVYVPAAVKDPQRATLHKSLKNMACDETTVFIQDKFLSSTSGVTKRVKEEAARAKAGTCEQEKQFIFNFISKQLPDALDKTPFASSGAAVVTLDSPTPPSTHSVPDPGFCPSPKLERSKSVDLLS</sequence>
<dbReference type="Proteomes" id="UP000077202">
    <property type="component" value="Unassembled WGS sequence"/>
</dbReference>
<protein>
    <submittedName>
        <fullName evidence="2">Uncharacterized protein</fullName>
    </submittedName>
</protein>
<evidence type="ECO:0000256" key="1">
    <source>
        <dbReference type="SAM" id="MobiDB-lite"/>
    </source>
</evidence>
<evidence type="ECO:0000313" key="2">
    <source>
        <dbReference type="EMBL" id="OAE21119.1"/>
    </source>
</evidence>